<evidence type="ECO:0000256" key="2">
    <source>
        <dbReference type="ARBA" id="ARBA00006727"/>
    </source>
</evidence>
<keyword evidence="4" id="KW-0472">Membrane</keyword>
<dbReference type="InterPro" id="IPR050327">
    <property type="entry name" value="Proton-linked_MCT"/>
</dbReference>
<dbReference type="SUPFAM" id="SSF103473">
    <property type="entry name" value="MFS general substrate transporter"/>
    <property type="match status" value="1"/>
</dbReference>
<feature type="domain" description="Major facilitator superfamily (MFS) profile" evidence="5">
    <location>
        <begin position="224"/>
        <end position="458"/>
    </location>
</feature>
<dbReference type="AlphaFoldDB" id="A0A4S8MSQ2"/>
<dbReference type="Proteomes" id="UP000297245">
    <property type="component" value="Unassembled WGS sequence"/>
</dbReference>
<feature type="transmembrane region" description="Helical" evidence="4">
    <location>
        <begin position="427"/>
        <end position="448"/>
    </location>
</feature>
<keyword evidence="7" id="KW-1185">Reference proteome</keyword>
<dbReference type="Pfam" id="PF07690">
    <property type="entry name" value="MFS_1"/>
    <property type="match status" value="1"/>
</dbReference>
<dbReference type="Gene3D" id="1.20.1250.20">
    <property type="entry name" value="MFS general substrate transporter like domains"/>
    <property type="match status" value="2"/>
</dbReference>
<proteinExistence type="inferred from homology"/>
<feature type="transmembrane region" description="Helical" evidence="4">
    <location>
        <begin position="189"/>
        <end position="208"/>
    </location>
</feature>
<feature type="transmembrane region" description="Helical" evidence="4">
    <location>
        <begin position="363"/>
        <end position="386"/>
    </location>
</feature>
<protein>
    <submittedName>
        <fullName evidence="6">MFS general substrate transporter</fullName>
    </submittedName>
</protein>
<feature type="transmembrane region" description="Helical" evidence="4">
    <location>
        <begin position="153"/>
        <end position="177"/>
    </location>
</feature>
<evidence type="ECO:0000313" key="7">
    <source>
        <dbReference type="Proteomes" id="UP000297245"/>
    </source>
</evidence>
<feature type="compositionally biased region" description="Basic and acidic residues" evidence="3">
    <location>
        <begin position="1"/>
        <end position="18"/>
    </location>
</feature>
<dbReference type="PROSITE" id="PS50850">
    <property type="entry name" value="MFS"/>
    <property type="match status" value="1"/>
</dbReference>
<dbReference type="InterPro" id="IPR036259">
    <property type="entry name" value="MFS_trans_sf"/>
</dbReference>
<reference evidence="6 7" key="1">
    <citation type="journal article" date="2019" name="Nat. Ecol. Evol.">
        <title>Megaphylogeny resolves global patterns of mushroom evolution.</title>
        <authorList>
            <person name="Varga T."/>
            <person name="Krizsan K."/>
            <person name="Foldi C."/>
            <person name="Dima B."/>
            <person name="Sanchez-Garcia M."/>
            <person name="Sanchez-Ramirez S."/>
            <person name="Szollosi G.J."/>
            <person name="Szarkandi J.G."/>
            <person name="Papp V."/>
            <person name="Albert L."/>
            <person name="Andreopoulos W."/>
            <person name="Angelini C."/>
            <person name="Antonin V."/>
            <person name="Barry K.W."/>
            <person name="Bougher N.L."/>
            <person name="Buchanan P."/>
            <person name="Buyck B."/>
            <person name="Bense V."/>
            <person name="Catcheside P."/>
            <person name="Chovatia M."/>
            <person name="Cooper J."/>
            <person name="Damon W."/>
            <person name="Desjardin D."/>
            <person name="Finy P."/>
            <person name="Geml J."/>
            <person name="Haridas S."/>
            <person name="Hughes K."/>
            <person name="Justo A."/>
            <person name="Karasinski D."/>
            <person name="Kautmanova I."/>
            <person name="Kiss B."/>
            <person name="Kocsube S."/>
            <person name="Kotiranta H."/>
            <person name="LaButti K.M."/>
            <person name="Lechner B.E."/>
            <person name="Liimatainen K."/>
            <person name="Lipzen A."/>
            <person name="Lukacs Z."/>
            <person name="Mihaltcheva S."/>
            <person name="Morgado L.N."/>
            <person name="Niskanen T."/>
            <person name="Noordeloos M.E."/>
            <person name="Ohm R.A."/>
            <person name="Ortiz-Santana B."/>
            <person name="Ovrebo C."/>
            <person name="Racz N."/>
            <person name="Riley R."/>
            <person name="Savchenko A."/>
            <person name="Shiryaev A."/>
            <person name="Soop K."/>
            <person name="Spirin V."/>
            <person name="Szebenyi C."/>
            <person name="Tomsovsky M."/>
            <person name="Tulloss R.E."/>
            <person name="Uehling J."/>
            <person name="Grigoriev I.V."/>
            <person name="Vagvolgyi C."/>
            <person name="Papp T."/>
            <person name="Martin F.M."/>
            <person name="Miettinen O."/>
            <person name="Hibbett D.S."/>
            <person name="Nagy L.G."/>
        </authorList>
    </citation>
    <scope>NUCLEOTIDE SEQUENCE [LARGE SCALE GENOMIC DNA]</scope>
    <source>
        <strain evidence="6 7">CBS 962.96</strain>
    </source>
</reference>
<sequence length="458" mass="48514">MSSMDHPEKHSVDSHRLESGLLPRGASGETTNLSSGSPTKELLDTSASTSPYPAGVTKAWLTVLGCFLIQFSTVASVNSFGVFQDFYASEFLTNSSASRISWIGSFEILLQLGLGAVGGKLCDMGHTRIVFAIGTVIYLVCFFMLSLTQSGQYYQVFLSQGFGMGIGVGLCYVPALVTAANHFPGRQAVAMGIVISSGSFGGAIFSIMLNELIPQIGFPWSVRTVAFLSLALLFIGNTLITVPPPAKKPSPTTSSSSTPTPNTNNNSSLTNPSYLLTLLSGSLGQLGGLFPLFYIQLFADSHHLARGFVFYSVAIMSFCTALGRVIPSWFADRYGAVGTFIVFEVAGAASIFIMFGANHPAGLIIFCILYGFIFGAMTSLFTPTITALMPSQADRGKLVGIAMFPVAIASLIGSPLAGAIIGSHLDWWKGVVFSGVLLGAAAGVQVVAREVNRKRRRV</sequence>
<name>A0A4S8MSQ2_DENBC</name>
<evidence type="ECO:0000256" key="3">
    <source>
        <dbReference type="SAM" id="MobiDB-lite"/>
    </source>
</evidence>
<feature type="transmembrane region" description="Helical" evidence="4">
    <location>
        <begin position="59"/>
        <end position="80"/>
    </location>
</feature>
<keyword evidence="4" id="KW-1133">Transmembrane helix</keyword>
<feature type="transmembrane region" description="Helical" evidence="4">
    <location>
        <begin position="220"/>
        <end position="240"/>
    </location>
</feature>
<feature type="compositionally biased region" description="Polar residues" evidence="3">
    <location>
        <begin position="28"/>
        <end position="38"/>
    </location>
</feature>
<evidence type="ECO:0000259" key="5">
    <source>
        <dbReference type="PROSITE" id="PS50850"/>
    </source>
</evidence>
<feature type="region of interest" description="Disordered" evidence="3">
    <location>
        <begin position="245"/>
        <end position="267"/>
    </location>
</feature>
<accession>A0A4S8MSQ2</accession>
<dbReference type="PANTHER" id="PTHR11360:SF284">
    <property type="entry name" value="EG:103B4.3 PROTEIN-RELATED"/>
    <property type="match status" value="1"/>
</dbReference>
<feature type="region of interest" description="Disordered" evidence="3">
    <location>
        <begin position="1"/>
        <end position="46"/>
    </location>
</feature>
<feature type="transmembrane region" description="Helical" evidence="4">
    <location>
        <begin position="129"/>
        <end position="147"/>
    </location>
</feature>
<comment type="subcellular location">
    <subcellularLocation>
        <location evidence="1">Membrane</location>
        <topology evidence="1">Multi-pass membrane protein</topology>
    </subcellularLocation>
</comment>
<evidence type="ECO:0000313" key="6">
    <source>
        <dbReference type="EMBL" id="THV05901.1"/>
    </source>
</evidence>
<feature type="transmembrane region" description="Helical" evidence="4">
    <location>
        <begin position="334"/>
        <end position="357"/>
    </location>
</feature>
<comment type="similarity">
    <text evidence="2">Belongs to the major facilitator superfamily. Monocarboxylate porter (TC 2.A.1.13) family.</text>
</comment>
<organism evidence="6 7">
    <name type="scientific">Dendrothele bispora (strain CBS 962.96)</name>
    <dbReference type="NCBI Taxonomy" id="1314807"/>
    <lineage>
        <taxon>Eukaryota</taxon>
        <taxon>Fungi</taxon>
        <taxon>Dikarya</taxon>
        <taxon>Basidiomycota</taxon>
        <taxon>Agaricomycotina</taxon>
        <taxon>Agaricomycetes</taxon>
        <taxon>Agaricomycetidae</taxon>
        <taxon>Agaricales</taxon>
        <taxon>Agaricales incertae sedis</taxon>
        <taxon>Dendrothele</taxon>
    </lineage>
</organism>
<dbReference type="GO" id="GO:0022857">
    <property type="term" value="F:transmembrane transporter activity"/>
    <property type="evidence" value="ECO:0007669"/>
    <property type="project" value="InterPro"/>
</dbReference>
<evidence type="ECO:0000256" key="1">
    <source>
        <dbReference type="ARBA" id="ARBA00004141"/>
    </source>
</evidence>
<gene>
    <name evidence="6" type="ORF">K435DRAFT_849641</name>
</gene>
<dbReference type="GO" id="GO:0016020">
    <property type="term" value="C:membrane"/>
    <property type="evidence" value="ECO:0007669"/>
    <property type="project" value="UniProtKB-SubCell"/>
</dbReference>
<feature type="compositionally biased region" description="Low complexity" evidence="3">
    <location>
        <begin position="249"/>
        <end position="267"/>
    </location>
</feature>
<feature type="transmembrane region" description="Helical" evidence="4">
    <location>
        <begin position="308"/>
        <end position="327"/>
    </location>
</feature>
<dbReference type="InterPro" id="IPR020846">
    <property type="entry name" value="MFS_dom"/>
</dbReference>
<dbReference type="EMBL" id="ML179046">
    <property type="protein sequence ID" value="THV05901.1"/>
    <property type="molecule type" value="Genomic_DNA"/>
</dbReference>
<feature type="transmembrane region" description="Helical" evidence="4">
    <location>
        <begin position="398"/>
        <end position="421"/>
    </location>
</feature>
<dbReference type="PANTHER" id="PTHR11360">
    <property type="entry name" value="MONOCARBOXYLATE TRANSPORTER"/>
    <property type="match status" value="1"/>
</dbReference>
<feature type="transmembrane region" description="Helical" evidence="4">
    <location>
        <begin position="274"/>
        <end position="296"/>
    </location>
</feature>
<dbReference type="OrthoDB" id="6499973at2759"/>
<evidence type="ECO:0000256" key="4">
    <source>
        <dbReference type="SAM" id="Phobius"/>
    </source>
</evidence>
<dbReference type="InterPro" id="IPR011701">
    <property type="entry name" value="MFS"/>
</dbReference>
<keyword evidence="4" id="KW-0812">Transmembrane</keyword>